<protein>
    <submittedName>
        <fullName evidence="1">Cache domain-containing protein</fullName>
    </submittedName>
</protein>
<dbReference type="SUPFAM" id="SSF103190">
    <property type="entry name" value="Sensory domain-like"/>
    <property type="match status" value="1"/>
</dbReference>
<dbReference type="AlphaFoldDB" id="A0AA45HHX1"/>
<dbReference type="Pfam" id="PF22673">
    <property type="entry name" value="MCP-like_PDC_1"/>
    <property type="match status" value="1"/>
</dbReference>
<organism evidence="1 2">
    <name type="scientific">Oceanotoga teriensis</name>
    <dbReference type="NCBI Taxonomy" id="515440"/>
    <lineage>
        <taxon>Bacteria</taxon>
        <taxon>Thermotogati</taxon>
        <taxon>Thermotogota</taxon>
        <taxon>Thermotogae</taxon>
        <taxon>Petrotogales</taxon>
        <taxon>Petrotogaceae</taxon>
        <taxon>Oceanotoga</taxon>
    </lineage>
</organism>
<dbReference type="Gene3D" id="3.30.450.20">
    <property type="entry name" value="PAS domain"/>
    <property type="match status" value="1"/>
</dbReference>
<dbReference type="RefSeq" id="WP_146192172.1">
    <property type="nucleotide sequence ID" value="NZ_QGGI01000022.1"/>
</dbReference>
<proteinExistence type="predicted"/>
<gene>
    <name evidence="1" type="ORF">C7380_1221</name>
</gene>
<comment type="caution">
    <text evidence="1">The sequence shown here is derived from an EMBL/GenBank/DDBJ whole genome shotgun (WGS) entry which is preliminary data.</text>
</comment>
<sequence>MKKISVKIIASIVIISLLLGLSLSFIGIQNTSNIIRENSKDKLLLNSINKAKEFDIVINNLETVMENFSNSIFNNSFSKFQVAGAFGNSAYVENYLSRTDSFIKAYSESVEGNLNAYILINPEITMDNKIHGIIYDESEDTIFKSEDININPEYFVEDNPDYTWFFETKNSKNGHWSKVHKDIEKSGKNVISYSFPFFYEDIFVGLVGMDIDYSYFVEELNKIKVYEGSYASLANEKLKIIHDKQYETGTYIGEILKREEYKKVSEENTGYYE</sequence>
<evidence type="ECO:0000313" key="1">
    <source>
        <dbReference type="EMBL" id="PWJ87676.1"/>
    </source>
</evidence>
<dbReference type="InterPro" id="IPR029151">
    <property type="entry name" value="Sensor-like_sf"/>
</dbReference>
<accession>A0AA45HHX1</accession>
<feature type="non-terminal residue" evidence="1">
    <location>
        <position position="273"/>
    </location>
</feature>
<dbReference type="Proteomes" id="UP000245921">
    <property type="component" value="Unassembled WGS sequence"/>
</dbReference>
<dbReference type="EMBL" id="QGGI01000022">
    <property type="protein sequence ID" value="PWJ87676.1"/>
    <property type="molecule type" value="Genomic_DNA"/>
</dbReference>
<evidence type="ECO:0000313" key="2">
    <source>
        <dbReference type="Proteomes" id="UP000245921"/>
    </source>
</evidence>
<reference evidence="1 2" key="1">
    <citation type="submission" date="2018-05" db="EMBL/GenBank/DDBJ databases">
        <title>Genomic Encyclopedia of Type Strains, Phase IV (KMG-IV): sequencing the most valuable type-strain genomes for metagenomic binning, comparative biology and taxonomic classification.</title>
        <authorList>
            <person name="Goeker M."/>
        </authorList>
    </citation>
    <scope>NUCLEOTIDE SEQUENCE [LARGE SCALE GENOMIC DNA]</scope>
    <source>
        <strain evidence="1 2">DSM 24906</strain>
    </source>
</reference>
<keyword evidence="2" id="KW-1185">Reference proteome</keyword>
<name>A0AA45HHX1_9BACT</name>